<reference evidence="1" key="1">
    <citation type="submission" date="2018-02" db="EMBL/GenBank/DDBJ databases">
        <title>The genomes of Aspergillus section Nigri reveals drivers in fungal speciation.</title>
        <authorList>
            <consortium name="DOE Joint Genome Institute"/>
            <person name="Vesth T.C."/>
            <person name="Nybo J."/>
            <person name="Theobald S."/>
            <person name="Brandl J."/>
            <person name="Frisvad J.C."/>
            <person name="Nielsen K.F."/>
            <person name="Lyhne E.K."/>
            <person name="Kogle M.E."/>
            <person name="Kuo A."/>
            <person name="Riley R."/>
            <person name="Clum A."/>
            <person name="Nolan M."/>
            <person name="Lipzen A."/>
            <person name="Salamov A."/>
            <person name="Henrissat B."/>
            <person name="Wiebenga A."/>
            <person name="De vries R.P."/>
            <person name="Grigoriev I.V."/>
            <person name="Mortensen U.H."/>
            <person name="Andersen M.R."/>
            <person name="Baker S.E."/>
        </authorList>
    </citation>
    <scope>NUCLEOTIDE SEQUENCE</scope>
    <source>
        <strain evidence="1">CBS 115574</strain>
    </source>
</reference>
<dbReference type="EMBL" id="KZ824536">
    <property type="protein sequence ID" value="RAK93420.1"/>
    <property type="molecule type" value="Genomic_DNA"/>
</dbReference>
<evidence type="ECO:0000313" key="2">
    <source>
        <dbReference type="Proteomes" id="UP000249748"/>
    </source>
</evidence>
<sequence length="104" mass="12144">MSFIPCMIPQQQQQQQQPHRPSSMKHKPTYATIRKRKPNNQPNLLNLGYARRNRTIYANQPISIMQVPQPRAAVHTTIRAETRARETTITSLLSYLFLVPWKGY</sequence>
<keyword evidence="2" id="KW-1185">Reference proteome</keyword>
<proteinExistence type="predicted"/>
<gene>
    <name evidence="1" type="ORF">BO79DRAFT_213048</name>
</gene>
<dbReference type="Proteomes" id="UP000249748">
    <property type="component" value="Unassembled WGS sequence"/>
</dbReference>
<accession>A0ACD1IT33</accession>
<organism evidence="1 2">
    <name type="scientific">Aspergillus costaricaensis CBS 115574</name>
    <dbReference type="NCBI Taxonomy" id="1448317"/>
    <lineage>
        <taxon>Eukaryota</taxon>
        <taxon>Fungi</taxon>
        <taxon>Dikarya</taxon>
        <taxon>Ascomycota</taxon>
        <taxon>Pezizomycotina</taxon>
        <taxon>Eurotiomycetes</taxon>
        <taxon>Eurotiomycetidae</taxon>
        <taxon>Eurotiales</taxon>
        <taxon>Aspergillaceae</taxon>
        <taxon>Aspergillus</taxon>
        <taxon>Aspergillus subgen. Circumdati</taxon>
    </lineage>
</organism>
<name>A0ACD1IT33_9EURO</name>
<protein>
    <submittedName>
        <fullName evidence="1">Uncharacterized protein</fullName>
    </submittedName>
</protein>
<evidence type="ECO:0000313" key="1">
    <source>
        <dbReference type="EMBL" id="RAK93420.1"/>
    </source>
</evidence>